<name>A0AA35KQY5_9SAUR</name>
<gene>
    <name evidence="1" type="ORF">PODLI_1B022880</name>
</gene>
<sequence length="50" mass="5781">MGEGAPRPLKSKAKHTDELLDCRNDQLIRSHQMNADSQIRPRRCQNVHDN</sequence>
<protein>
    <submittedName>
        <fullName evidence="1">Uncharacterized protein</fullName>
    </submittedName>
</protein>
<accession>A0AA35KQY5</accession>
<dbReference type="Proteomes" id="UP001178461">
    <property type="component" value="Chromosome 8"/>
</dbReference>
<proteinExistence type="predicted"/>
<evidence type="ECO:0000313" key="1">
    <source>
        <dbReference type="EMBL" id="CAI5781563.1"/>
    </source>
</evidence>
<dbReference type="AlphaFoldDB" id="A0AA35KQY5"/>
<evidence type="ECO:0000313" key="2">
    <source>
        <dbReference type="Proteomes" id="UP001178461"/>
    </source>
</evidence>
<dbReference type="EMBL" id="OX395133">
    <property type="protein sequence ID" value="CAI5781563.1"/>
    <property type="molecule type" value="Genomic_DNA"/>
</dbReference>
<reference evidence="1" key="1">
    <citation type="submission" date="2022-12" db="EMBL/GenBank/DDBJ databases">
        <authorList>
            <person name="Alioto T."/>
            <person name="Alioto T."/>
            <person name="Gomez Garrido J."/>
        </authorList>
    </citation>
    <scope>NUCLEOTIDE SEQUENCE</scope>
</reference>
<organism evidence="1 2">
    <name type="scientific">Podarcis lilfordi</name>
    <name type="common">Lilford's wall lizard</name>
    <dbReference type="NCBI Taxonomy" id="74358"/>
    <lineage>
        <taxon>Eukaryota</taxon>
        <taxon>Metazoa</taxon>
        <taxon>Chordata</taxon>
        <taxon>Craniata</taxon>
        <taxon>Vertebrata</taxon>
        <taxon>Euteleostomi</taxon>
        <taxon>Lepidosauria</taxon>
        <taxon>Squamata</taxon>
        <taxon>Bifurcata</taxon>
        <taxon>Unidentata</taxon>
        <taxon>Episquamata</taxon>
        <taxon>Laterata</taxon>
        <taxon>Lacertibaenia</taxon>
        <taxon>Lacertidae</taxon>
        <taxon>Podarcis</taxon>
    </lineage>
</organism>
<keyword evidence="2" id="KW-1185">Reference proteome</keyword>